<proteinExistence type="predicted"/>
<evidence type="ECO:0000313" key="2">
    <source>
        <dbReference type="Proteomes" id="UP001302321"/>
    </source>
</evidence>
<dbReference type="EMBL" id="MU866407">
    <property type="protein sequence ID" value="KAK4172621.1"/>
    <property type="molecule type" value="Genomic_DNA"/>
</dbReference>
<sequence>MEVNRDVRRGGSLDPGLRLVLGVPHFTLKLQAPKIELIKDGHISGSQLRGQLHQLDARYRLSRLEAGRSALSSIPHLSKAASRKAQRIEALTLDSSASPPQATDQAAKITIWLPHNLIGQPYDGAAIFGILRRWTGLAHNPLLTNSIPGFFLGNCYVFSSMATLSTCFLVVKLIELCAAVGWEKTRKYYVCLQQHCPTVGGRYQPETCWLLLGNSYNLEDTSAKQCASPLLASGIMMSIPLPSKTEPIFCFLSTLFAVSPSLG</sequence>
<organism evidence="1 2">
    <name type="scientific">Triangularia setosa</name>
    <dbReference type="NCBI Taxonomy" id="2587417"/>
    <lineage>
        <taxon>Eukaryota</taxon>
        <taxon>Fungi</taxon>
        <taxon>Dikarya</taxon>
        <taxon>Ascomycota</taxon>
        <taxon>Pezizomycotina</taxon>
        <taxon>Sordariomycetes</taxon>
        <taxon>Sordariomycetidae</taxon>
        <taxon>Sordariales</taxon>
        <taxon>Podosporaceae</taxon>
        <taxon>Triangularia</taxon>
    </lineage>
</organism>
<protein>
    <submittedName>
        <fullName evidence="1">Uncharacterized protein</fullName>
    </submittedName>
</protein>
<keyword evidence="2" id="KW-1185">Reference proteome</keyword>
<accession>A0AAN6W1P4</accession>
<reference evidence="1" key="2">
    <citation type="submission" date="2023-05" db="EMBL/GenBank/DDBJ databases">
        <authorList>
            <consortium name="Lawrence Berkeley National Laboratory"/>
            <person name="Steindorff A."/>
            <person name="Hensen N."/>
            <person name="Bonometti L."/>
            <person name="Westerberg I."/>
            <person name="Brannstrom I.O."/>
            <person name="Guillou S."/>
            <person name="Cros-Aarteil S."/>
            <person name="Calhoun S."/>
            <person name="Haridas S."/>
            <person name="Kuo A."/>
            <person name="Mondo S."/>
            <person name="Pangilinan J."/>
            <person name="Riley R."/>
            <person name="Labutti K."/>
            <person name="Andreopoulos B."/>
            <person name="Lipzen A."/>
            <person name="Chen C."/>
            <person name="Yanf M."/>
            <person name="Daum C."/>
            <person name="Ng V."/>
            <person name="Clum A."/>
            <person name="Ohm R."/>
            <person name="Martin F."/>
            <person name="Silar P."/>
            <person name="Natvig D."/>
            <person name="Lalanne C."/>
            <person name="Gautier V."/>
            <person name="Ament-Velasquez S.L."/>
            <person name="Kruys A."/>
            <person name="Hutchinson M.I."/>
            <person name="Powell A.J."/>
            <person name="Barry K."/>
            <person name="Miller A.N."/>
            <person name="Grigoriev I.V."/>
            <person name="Debuchy R."/>
            <person name="Gladieux P."/>
            <person name="Thoren M.H."/>
            <person name="Johannesson H."/>
        </authorList>
    </citation>
    <scope>NUCLEOTIDE SEQUENCE</scope>
    <source>
        <strain evidence="1">CBS 892.96</strain>
    </source>
</reference>
<evidence type="ECO:0000313" key="1">
    <source>
        <dbReference type="EMBL" id="KAK4172621.1"/>
    </source>
</evidence>
<gene>
    <name evidence="1" type="ORF">QBC36DRAFT_314655</name>
</gene>
<name>A0AAN6W1P4_9PEZI</name>
<reference evidence="1" key="1">
    <citation type="journal article" date="2023" name="Mol. Phylogenet. Evol.">
        <title>Genome-scale phylogeny and comparative genomics of the fungal order Sordariales.</title>
        <authorList>
            <person name="Hensen N."/>
            <person name="Bonometti L."/>
            <person name="Westerberg I."/>
            <person name="Brannstrom I.O."/>
            <person name="Guillou S."/>
            <person name="Cros-Aarteil S."/>
            <person name="Calhoun S."/>
            <person name="Haridas S."/>
            <person name="Kuo A."/>
            <person name="Mondo S."/>
            <person name="Pangilinan J."/>
            <person name="Riley R."/>
            <person name="LaButti K."/>
            <person name="Andreopoulos B."/>
            <person name="Lipzen A."/>
            <person name="Chen C."/>
            <person name="Yan M."/>
            <person name="Daum C."/>
            <person name="Ng V."/>
            <person name="Clum A."/>
            <person name="Steindorff A."/>
            <person name="Ohm R.A."/>
            <person name="Martin F."/>
            <person name="Silar P."/>
            <person name="Natvig D.O."/>
            <person name="Lalanne C."/>
            <person name="Gautier V."/>
            <person name="Ament-Velasquez S.L."/>
            <person name="Kruys A."/>
            <person name="Hutchinson M.I."/>
            <person name="Powell A.J."/>
            <person name="Barry K."/>
            <person name="Miller A.N."/>
            <person name="Grigoriev I.V."/>
            <person name="Debuchy R."/>
            <person name="Gladieux P."/>
            <person name="Hiltunen Thoren M."/>
            <person name="Johannesson H."/>
        </authorList>
    </citation>
    <scope>NUCLEOTIDE SEQUENCE</scope>
    <source>
        <strain evidence="1">CBS 892.96</strain>
    </source>
</reference>
<comment type="caution">
    <text evidence="1">The sequence shown here is derived from an EMBL/GenBank/DDBJ whole genome shotgun (WGS) entry which is preliminary data.</text>
</comment>
<dbReference type="AlphaFoldDB" id="A0AAN6W1P4"/>
<dbReference type="Proteomes" id="UP001302321">
    <property type="component" value="Unassembled WGS sequence"/>
</dbReference>